<dbReference type="OrthoDB" id="7868825at2"/>
<dbReference type="eggNOG" id="ENOG502ZYAF">
    <property type="taxonomic scope" value="Bacteria"/>
</dbReference>
<keyword evidence="2" id="KW-1185">Reference proteome</keyword>
<dbReference type="RefSeq" id="WP_043774729.1">
    <property type="nucleotide sequence ID" value="NZ_JAME01000051.1"/>
</dbReference>
<dbReference type="Pfam" id="PF02831">
    <property type="entry name" value="gpW"/>
    <property type="match status" value="1"/>
</dbReference>
<evidence type="ECO:0008006" key="3">
    <source>
        <dbReference type="Google" id="ProtNLM"/>
    </source>
</evidence>
<protein>
    <recommendedName>
        <fullName evidence="3">Head-tail joining protein</fullName>
    </recommendedName>
</protein>
<name>X7F429_9RHOB</name>
<gene>
    <name evidence="1" type="ORF">RISW2_18875</name>
</gene>
<dbReference type="EMBL" id="JAME01000051">
    <property type="protein sequence ID" value="ETX26861.1"/>
    <property type="molecule type" value="Genomic_DNA"/>
</dbReference>
<accession>X7F429</accession>
<dbReference type="STRING" id="1449351.RISW2_18875"/>
<evidence type="ECO:0000313" key="1">
    <source>
        <dbReference type="EMBL" id="ETX26861.1"/>
    </source>
</evidence>
<reference evidence="1 2" key="1">
    <citation type="submission" date="2014-01" db="EMBL/GenBank/DDBJ databases">
        <title>Roseivivax isoporae LMG 25204 Genome Sequencing.</title>
        <authorList>
            <person name="Lai Q."/>
            <person name="Li G."/>
            <person name="Shao Z."/>
        </authorList>
    </citation>
    <scope>NUCLEOTIDE SEQUENCE [LARGE SCALE GENOMIC DNA]</scope>
    <source>
        <strain evidence="1 2">LMG 25204</strain>
    </source>
</reference>
<dbReference type="Gene3D" id="3.30.1580.10">
    <property type="entry name" value="Head-to-tail joining protein W"/>
    <property type="match status" value="1"/>
</dbReference>
<dbReference type="InterPro" id="IPR036626">
    <property type="entry name" value="GpW_sf"/>
</dbReference>
<dbReference type="Proteomes" id="UP000023430">
    <property type="component" value="Unassembled WGS sequence"/>
</dbReference>
<evidence type="ECO:0000313" key="2">
    <source>
        <dbReference type="Proteomes" id="UP000023430"/>
    </source>
</evidence>
<dbReference type="SUPFAM" id="SSF64210">
    <property type="entry name" value="Head-to-tail joining protein W, gpW"/>
    <property type="match status" value="1"/>
</dbReference>
<organism evidence="1 2">
    <name type="scientific">Roseivivax isoporae LMG 25204</name>
    <dbReference type="NCBI Taxonomy" id="1449351"/>
    <lineage>
        <taxon>Bacteria</taxon>
        <taxon>Pseudomonadati</taxon>
        <taxon>Pseudomonadota</taxon>
        <taxon>Alphaproteobacteria</taxon>
        <taxon>Rhodobacterales</taxon>
        <taxon>Roseobacteraceae</taxon>
        <taxon>Roseivivax</taxon>
    </lineage>
</organism>
<dbReference type="InterPro" id="IPR004174">
    <property type="entry name" value="GpW"/>
</dbReference>
<comment type="caution">
    <text evidence="1">The sequence shown here is derived from an EMBL/GenBank/DDBJ whole genome shotgun (WGS) entry which is preliminary data.</text>
</comment>
<proteinExistence type="predicted"/>
<dbReference type="GO" id="GO:0019058">
    <property type="term" value="P:viral life cycle"/>
    <property type="evidence" value="ECO:0007669"/>
    <property type="project" value="InterPro"/>
</dbReference>
<dbReference type="AlphaFoldDB" id="X7F429"/>
<sequence>MADTATLEARLEEAETALHQLALGQQVTVVGYDGHRTEFAPGDESRLRRYIATLRRQLGRQVGRGSHRVIF</sequence>